<dbReference type="KEGG" id="vg:35382100"/>
<name>A0A2I2L3X5_9VIRU</name>
<reference evidence="1" key="1">
    <citation type="submission" date="2017-08" db="EMBL/GenBank/DDBJ databases">
        <authorList>
            <consortium name="Urmite Genomes"/>
        </authorList>
    </citation>
    <scope>NUCLEOTIDE SEQUENCE [LARGE SCALE GENOMIC DNA]</scope>
    <source>
        <strain evidence="1">IHUMI-LCC2</strain>
    </source>
</reference>
<dbReference type="Proteomes" id="UP000236316">
    <property type="component" value="Segment"/>
</dbReference>
<protein>
    <submittedName>
        <fullName evidence="1">Uncharacterized protein</fullName>
    </submittedName>
</protein>
<accession>A0A2I2L3X5</accession>
<evidence type="ECO:0000313" key="2">
    <source>
        <dbReference type="Proteomes" id="UP000236316"/>
    </source>
</evidence>
<organism evidence="1">
    <name type="scientific">Orpheovirus IHUMI-LCC2</name>
    <dbReference type="NCBI Taxonomy" id="2023057"/>
    <lineage>
        <taxon>Viruses</taxon>
        <taxon>Varidnaviria</taxon>
        <taxon>Bamfordvirae</taxon>
        <taxon>Nucleocytoviricota</taxon>
        <taxon>Megaviricetes</taxon>
        <taxon>Pimascovirales</taxon>
        <taxon>Ocovirineae</taxon>
        <taxon>Orpheoviridae</taxon>
        <taxon>Alphaorpheovirus</taxon>
        <taxon>Alphaorpheovirus massiliense</taxon>
    </lineage>
</organism>
<dbReference type="EMBL" id="LT906555">
    <property type="protein sequence ID" value="SNW62228.1"/>
    <property type="molecule type" value="Genomic_DNA"/>
</dbReference>
<sequence length="169" mass="19626">MRNNMNSDSLEYRNHNKFGKINISMDNGMVMLTGDTYAVKEIIKRYGYKYDGNSKSWHMVLMTSPQEQMVKINQLKGEILEFFSNKNSLSIKKRNNTKAQKKGVQEHNATSLSLIESNKRAYQEYRHPHSFVPPGDCCFTCGYNVFSHQQFNPRDPVLCCPYCSRSFDD</sequence>
<gene>
    <name evidence="1" type="ORF">ORPV_324</name>
</gene>
<dbReference type="RefSeq" id="YP_009448530.1">
    <property type="nucleotide sequence ID" value="NC_036594.1"/>
</dbReference>
<evidence type="ECO:0000313" key="1">
    <source>
        <dbReference type="EMBL" id="SNW62228.1"/>
    </source>
</evidence>
<dbReference type="GeneID" id="35382100"/>
<proteinExistence type="predicted"/>
<keyword evidence="2" id="KW-1185">Reference proteome</keyword>